<evidence type="ECO:0000256" key="1">
    <source>
        <dbReference type="SAM" id="MobiDB-lite"/>
    </source>
</evidence>
<gene>
    <name evidence="3" type="ORF">Cvel_22339</name>
</gene>
<dbReference type="VEuPathDB" id="CryptoDB:Cvel_22339"/>
<reference evidence="3" key="1">
    <citation type="submission" date="2014-11" db="EMBL/GenBank/DDBJ databases">
        <authorList>
            <person name="Otto D Thomas"/>
            <person name="Naeem Raeece"/>
        </authorList>
    </citation>
    <scope>NUCLEOTIDE SEQUENCE</scope>
</reference>
<accession>A0A0G4GKN8</accession>
<protein>
    <submittedName>
        <fullName evidence="3">Uncharacterized protein</fullName>
    </submittedName>
</protein>
<evidence type="ECO:0000256" key="2">
    <source>
        <dbReference type="SAM" id="SignalP"/>
    </source>
</evidence>
<evidence type="ECO:0000313" key="3">
    <source>
        <dbReference type="EMBL" id="CEM30602.1"/>
    </source>
</evidence>
<feature type="signal peptide" evidence="2">
    <location>
        <begin position="1"/>
        <end position="21"/>
    </location>
</feature>
<dbReference type="AlphaFoldDB" id="A0A0G4GKN8"/>
<keyword evidence="2" id="KW-0732">Signal</keyword>
<sequence length="291" mass="32137">MILRALVGTGLFVSLIHDAAAFTLQSPFELSRRSERGSSVRLSAETGMESDSSSSRLPSRKETLMNVVKAAIAGSTLASFSSSASAVGFPSSFFAPPRAEVLKENPKADPILYDPPNPDPDNPLSFRRAKNLDSIKLFETEVLPQVSLDEFVRAAEIGDVKKVIFLGLAGRKALVYFIDGKKALIGKGYPVRTKGFNATPSQILSFCINKRVPHDFAYDLGWTYRAARKQLENQPLAVATKADMNVERNKLIQQIQARKDRDASLREKVQEDIEAYLDDETILSRLEDASR</sequence>
<organism evidence="3">
    <name type="scientific">Chromera velia CCMP2878</name>
    <dbReference type="NCBI Taxonomy" id="1169474"/>
    <lineage>
        <taxon>Eukaryota</taxon>
        <taxon>Sar</taxon>
        <taxon>Alveolata</taxon>
        <taxon>Colpodellida</taxon>
        <taxon>Chromeraceae</taxon>
        <taxon>Chromera</taxon>
    </lineage>
</organism>
<feature type="region of interest" description="Disordered" evidence="1">
    <location>
        <begin position="35"/>
        <end position="60"/>
    </location>
</feature>
<name>A0A0G4GKN8_9ALVE</name>
<dbReference type="EMBL" id="CDMZ01001310">
    <property type="protein sequence ID" value="CEM30602.1"/>
    <property type="molecule type" value="Genomic_DNA"/>
</dbReference>
<proteinExistence type="predicted"/>
<feature type="chain" id="PRO_5005190155" evidence="2">
    <location>
        <begin position="22"/>
        <end position="291"/>
    </location>
</feature>